<reference evidence="1 2" key="1">
    <citation type="journal article" date="2010" name="PLoS Genet.">
        <title>Analysis of the Legionella longbeachae genome and transcriptome uncovers unique strategies to cause Legionnaires' disease.</title>
        <authorList>
            <person name="Cazalet C."/>
            <person name="Gomez-Valero L."/>
            <person name="Rusniok C."/>
            <person name="Lomma M."/>
            <person name="Dervins-Ravault D."/>
            <person name="Newton H."/>
            <person name="Sansom F."/>
            <person name="Jarraud S."/>
            <person name="Zidane N."/>
            <person name="Ma L."/>
            <person name="Bouchier C."/>
            <person name="Etienne J."/>
            <person name="Hartland E."/>
            <person name="Buchrieser C."/>
        </authorList>
    </citation>
    <scope>NUCLEOTIDE SEQUENCE [LARGE SCALE GENOMIC DNA]</scope>
    <source>
        <strain evidence="1 2">NSW150</strain>
    </source>
</reference>
<dbReference type="AlphaFoldDB" id="D3HS72"/>
<dbReference type="HOGENOM" id="CLU_116730_1_0_6"/>
<keyword evidence="2" id="KW-1185">Reference proteome</keyword>
<dbReference type="STRING" id="661367.LLO_1392"/>
<dbReference type="KEGG" id="llo:LLO_1392"/>
<accession>D3HS72</accession>
<sequence>MNVTCSSRPLIVIRKITVLNNDLIHNALPRIDYSDAFLGEHIDSSNITIERVAQLFFSSSPAWARKLLIIRNALVGWMGLKTQSIGRDNEIAFNLVIGQKIGLFRLYNRTESELLFGEDDKHLDVRMILKKGDQAITITTLIQFKNIWGKCYFKMVRIFHQQIIKSQLKKVLKKLNRDEQI</sequence>
<dbReference type="Proteomes" id="UP000001060">
    <property type="component" value="Chromosome"/>
</dbReference>
<dbReference type="Pfam" id="PF11066">
    <property type="entry name" value="DUF2867"/>
    <property type="match status" value="1"/>
</dbReference>
<dbReference type="EMBL" id="FN650140">
    <property type="protein sequence ID" value="CBJ11756.1"/>
    <property type="molecule type" value="Genomic_DNA"/>
</dbReference>
<organism evidence="1 2">
    <name type="scientific">Legionella longbeachae serogroup 1 (strain NSW150)</name>
    <dbReference type="NCBI Taxonomy" id="661367"/>
    <lineage>
        <taxon>Bacteria</taxon>
        <taxon>Pseudomonadati</taxon>
        <taxon>Pseudomonadota</taxon>
        <taxon>Gammaproteobacteria</taxon>
        <taxon>Legionellales</taxon>
        <taxon>Legionellaceae</taxon>
        <taxon>Legionella</taxon>
    </lineage>
</organism>
<name>D3HS72_LEGLN</name>
<evidence type="ECO:0000313" key="1">
    <source>
        <dbReference type="EMBL" id="CBJ11756.1"/>
    </source>
</evidence>
<gene>
    <name evidence="1" type="ordered locus">LLO_1392</name>
</gene>
<dbReference type="InterPro" id="IPR021295">
    <property type="entry name" value="DUF2867"/>
</dbReference>
<dbReference type="eggNOG" id="ENOG5032YG3">
    <property type="taxonomic scope" value="Bacteria"/>
</dbReference>
<evidence type="ECO:0008006" key="3">
    <source>
        <dbReference type="Google" id="ProtNLM"/>
    </source>
</evidence>
<evidence type="ECO:0000313" key="2">
    <source>
        <dbReference type="Proteomes" id="UP000001060"/>
    </source>
</evidence>
<protein>
    <recommendedName>
        <fullName evidence="3">DUF2867 domain-containing protein</fullName>
    </recommendedName>
</protein>
<proteinExistence type="predicted"/>